<keyword evidence="12" id="KW-1003">Cell membrane</keyword>
<comment type="catalytic activity">
    <reaction evidence="9 10 12">
        <text>L-threonyl-[protein] + FAD = FMN-L-threonyl-[protein] + AMP + H(+)</text>
        <dbReference type="Rhea" id="RHEA:36847"/>
        <dbReference type="Rhea" id="RHEA-COMP:11060"/>
        <dbReference type="Rhea" id="RHEA-COMP:11061"/>
        <dbReference type="ChEBI" id="CHEBI:15378"/>
        <dbReference type="ChEBI" id="CHEBI:30013"/>
        <dbReference type="ChEBI" id="CHEBI:57692"/>
        <dbReference type="ChEBI" id="CHEBI:74257"/>
        <dbReference type="ChEBI" id="CHEBI:456215"/>
        <dbReference type="EC" id="2.7.1.180"/>
    </reaction>
</comment>
<evidence type="ECO:0000256" key="2">
    <source>
        <dbReference type="ARBA" id="ARBA00016337"/>
    </source>
</evidence>
<evidence type="ECO:0000313" key="16">
    <source>
        <dbReference type="Proteomes" id="UP000265808"/>
    </source>
</evidence>
<reference evidence="16 17" key="1">
    <citation type="submission" date="2018-08" db="EMBL/GenBank/DDBJ databases">
        <title>A genome reference for cultivated species of the human gut microbiota.</title>
        <authorList>
            <person name="Zou Y."/>
            <person name="Xue W."/>
            <person name="Luo G."/>
        </authorList>
    </citation>
    <scope>NUCLEOTIDE SEQUENCE [LARGE SCALE GENOMIC DNA]</scope>
    <source>
        <strain evidence="15 18">AF39-4</strain>
        <strain evidence="14 17">AM18-2AC</strain>
        <strain evidence="13 16">AM37-4AC</strain>
    </source>
</reference>
<evidence type="ECO:0000256" key="6">
    <source>
        <dbReference type="ARBA" id="ARBA00022827"/>
    </source>
</evidence>
<keyword evidence="3 10" id="KW-0285">Flavoprotein</keyword>
<keyword evidence="6 10" id="KW-0274">FAD</keyword>
<feature type="binding site" evidence="11">
    <location>
        <position position="297"/>
    </location>
    <ligand>
        <name>Mg(2+)</name>
        <dbReference type="ChEBI" id="CHEBI:18420"/>
    </ligand>
</feature>
<name>A0A454HHQ4_9FIRM</name>
<dbReference type="InterPro" id="IPR024932">
    <property type="entry name" value="ApbE"/>
</dbReference>
<protein>
    <recommendedName>
        <fullName evidence="2 10">FAD:protein FMN transferase</fullName>
        <ecNumber evidence="1 10">2.7.1.180</ecNumber>
    </recommendedName>
    <alternativeName>
        <fullName evidence="8 10">Flavin transferase</fullName>
    </alternativeName>
</protein>
<feature type="chain" id="PRO_5039735403" description="FAD:protein FMN transferase" evidence="12">
    <location>
        <begin position="26"/>
        <end position="350"/>
    </location>
</feature>
<evidence type="ECO:0000256" key="12">
    <source>
        <dbReference type="RuleBase" id="RU363002"/>
    </source>
</evidence>
<dbReference type="PROSITE" id="PS51257">
    <property type="entry name" value="PROKAR_LIPOPROTEIN"/>
    <property type="match status" value="1"/>
</dbReference>
<dbReference type="Proteomes" id="UP000265808">
    <property type="component" value="Unassembled WGS sequence"/>
</dbReference>
<proteinExistence type="inferred from homology"/>
<dbReference type="GO" id="GO:0046872">
    <property type="term" value="F:metal ion binding"/>
    <property type="evidence" value="ECO:0007669"/>
    <property type="project" value="UniProtKB-UniRule"/>
</dbReference>
<dbReference type="Pfam" id="PF02424">
    <property type="entry name" value="ApbE"/>
    <property type="match status" value="1"/>
</dbReference>
<evidence type="ECO:0000256" key="4">
    <source>
        <dbReference type="ARBA" id="ARBA00022679"/>
    </source>
</evidence>
<evidence type="ECO:0000313" key="15">
    <source>
        <dbReference type="EMBL" id="RHK96936.1"/>
    </source>
</evidence>
<comment type="similarity">
    <text evidence="10 12">Belongs to the ApbE family.</text>
</comment>
<evidence type="ECO:0000256" key="3">
    <source>
        <dbReference type="ARBA" id="ARBA00022630"/>
    </source>
</evidence>
<dbReference type="EMBL" id="QRJH01000002">
    <property type="protein sequence ID" value="RHH20393.1"/>
    <property type="molecule type" value="Genomic_DNA"/>
</dbReference>
<dbReference type="Proteomes" id="UP000284267">
    <property type="component" value="Unassembled WGS sequence"/>
</dbReference>
<feature type="binding site" evidence="11">
    <location>
        <position position="176"/>
    </location>
    <ligand>
        <name>Mg(2+)</name>
        <dbReference type="ChEBI" id="CHEBI:18420"/>
    </ligand>
</feature>
<evidence type="ECO:0000313" key="14">
    <source>
        <dbReference type="EMBL" id="RHH20393.1"/>
    </source>
</evidence>
<dbReference type="InterPro" id="IPR003374">
    <property type="entry name" value="ApbE-like_sf"/>
</dbReference>
<dbReference type="Gene3D" id="3.10.520.10">
    <property type="entry name" value="ApbE-like domains"/>
    <property type="match status" value="1"/>
</dbReference>
<dbReference type="EMBL" id="QROE01000002">
    <property type="protein sequence ID" value="RHK96936.1"/>
    <property type="molecule type" value="Genomic_DNA"/>
</dbReference>
<accession>A0A454HHQ4</accession>
<comment type="subcellular location">
    <subcellularLocation>
        <location evidence="12">Cell inner membrane</location>
        <topology evidence="12">Lipid-anchor</topology>
        <orientation evidence="12">Periplasmic side</orientation>
    </subcellularLocation>
</comment>
<dbReference type="AlphaFoldDB" id="A0A454HHQ4"/>
<keyword evidence="12" id="KW-0997">Cell inner membrane</keyword>
<evidence type="ECO:0000256" key="8">
    <source>
        <dbReference type="ARBA" id="ARBA00031306"/>
    </source>
</evidence>
<comment type="cofactor">
    <cofactor evidence="11">
        <name>Mg(2+)</name>
        <dbReference type="ChEBI" id="CHEBI:18420"/>
    </cofactor>
    <cofactor evidence="11">
        <name>Mn(2+)</name>
        <dbReference type="ChEBI" id="CHEBI:29035"/>
    </cofactor>
    <text evidence="11">Magnesium. Can also use manganese.</text>
</comment>
<evidence type="ECO:0000256" key="11">
    <source>
        <dbReference type="PIRSR" id="PIRSR006268-2"/>
    </source>
</evidence>
<evidence type="ECO:0000256" key="7">
    <source>
        <dbReference type="ARBA" id="ARBA00022842"/>
    </source>
</evidence>
<feature type="binding site" evidence="11">
    <location>
        <position position="293"/>
    </location>
    <ligand>
        <name>Mg(2+)</name>
        <dbReference type="ChEBI" id="CHEBI:18420"/>
    </ligand>
</feature>
<dbReference type="GO" id="GO:0005886">
    <property type="term" value="C:plasma membrane"/>
    <property type="evidence" value="ECO:0007669"/>
    <property type="project" value="UniProtKB-SubCell"/>
</dbReference>
<dbReference type="EC" id="2.7.1.180" evidence="1 10"/>
<keyword evidence="4 10" id="KW-0808">Transferase</keyword>
<keyword evidence="12" id="KW-0732">Signal</keyword>
<dbReference type="Proteomes" id="UP000284024">
    <property type="component" value="Unassembled WGS sequence"/>
</dbReference>
<keyword evidence="12" id="KW-0472">Membrane</keyword>
<comment type="caution">
    <text evidence="13">The sequence shown here is derived from an EMBL/GenBank/DDBJ whole genome shotgun (WGS) entry which is preliminary data.</text>
</comment>
<keyword evidence="7 10" id="KW-0460">Magnesium</keyword>
<sequence length="350" mass="38354">MKYNFNKKAASVLTAVTISCTVWSAAPVLADTEAQKYTNTDFAMDTVVSETLYTTGEDINTEIGNKIREIETKYLSWTDENSQIAKLNASAGETTEVSEELAGYLARIEQLASDSDGAFDPTLGKVIRLWDIDGEDPHVPETSELDALLKDVGYQKVTLDGNKVTLAEDTTLDLGAVGKGIGCDVISDFLKDQKEVEGMILNLGGSSVFAYGHKPDDSPWKVAVTDPRDTEGDYLGVITLEGGEFLSTSGDYEKYFMEDGKRYHHILDPKTGYPVWNGLDSVTVICDSGLLADGLSTACFVLGREDALKLLEKYNAEAAFVDEDKNVYLTDGLKDRFELMKNTYTVKDAE</sequence>
<gene>
    <name evidence="15" type="ORF">DW040_06615</name>
    <name evidence="14" type="ORF">DW222_03995</name>
    <name evidence="13" type="ORF">DW859_09040</name>
</gene>
<evidence type="ECO:0000313" key="17">
    <source>
        <dbReference type="Proteomes" id="UP000284024"/>
    </source>
</evidence>
<dbReference type="PANTHER" id="PTHR30040:SF2">
    <property type="entry name" value="FAD:PROTEIN FMN TRANSFERASE"/>
    <property type="match status" value="1"/>
</dbReference>
<dbReference type="PANTHER" id="PTHR30040">
    <property type="entry name" value="THIAMINE BIOSYNTHESIS LIPOPROTEIN APBE"/>
    <property type="match status" value="1"/>
</dbReference>
<dbReference type="GO" id="GO:0016740">
    <property type="term" value="F:transferase activity"/>
    <property type="evidence" value="ECO:0007669"/>
    <property type="project" value="UniProtKB-UniRule"/>
</dbReference>
<evidence type="ECO:0000313" key="18">
    <source>
        <dbReference type="Proteomes" id="UP000284267"/>
    </source>
</evidence>
<evidence type="ECO:0000313" key="13">
    <source>
        <dbReference type="EMBL" id="RHC07003.1"/>
    </source>
</evidence>
<dbReference type="PIRSF" id="PIRSF006268">
    <property type="entry name" value="ApbE"/>
    <property type="match status" value="1"/>
</dbReference>
<evidence type="ECO:0000256" key="9">
    <source>
        <dbReference type="ARBA" id="ARBA00048540"/>
    </source>
</evidence>
<feature type="signal peptide" evidence="12">
    <location>
        <begin position="1"/>
        <end position="25"/>
    </location>
</feature>
<organism evidence="13 16">
    <name type="scientific">Blautia obeum</name>
    <dbReference type="NCBI Taxonomy" id="40520"/>
    <lineage>
        <taxon>Bacteria</taxon>
        <taxon>Bacillati</taxon>
        <taxon>Bacillota</taxon>
        <taxon>Clostridia</taxon>
        <taxon>Lachnospirales</taxon>
        <taxon>Lachnospiraceae</taxon>
        <taxon>Blautia</taxon>
    </lineage>
</organism>
<evidence type="ECO:0000256" key="5">
    <source>
        <dbReference type="ARBA" id="ARBA00022723"/>
    </source>
</evidence>
<dbReference type="EMBL" id="QSHL01000005">
    <property type="protein sequence ID" value="RHC07003.1"/>
    <property type="molecule type" value="Genomic_DNA"/>
</dbReference>
<keyword evidence="5 10" id="KW-0479">Metal-binding</keyword>
<evidence type="ECO:0000256" key="10">
    <source>
        <dbReference type="PIRNR" id="PIRNR006268"/>
    </source>
</evidence>
<dbReference type="SUPFAM" id="SSF143631">
    <property type="entry name" value="ApbE-like"/>
    <property type="match status" value="1"/>
</dbReference>
<keyword evidence="12" id="KW-0449">Lipoprotein</keyword>
<evidence type="ECO:0000256" key="1">
    <source>
        <dbReference type="ARBA" id="ARBA00011955"/>
    </source>
</evidence>
<comment type="function">
    <text evidence="12">Flavin transferase that catalyzes the transfer of the FMN moiety of FAD and its covalent binding to the hydroxyl group of a threonine residue in a target flavoprotein.</text>
</comment>